<name>A0ABW4EGV9_9RHOB</name>
<organism evidence="2 3">
    <name type="scientific">Lacimonas salitolerans</name>
    <dbReference type="NCBI Taxonomy" id="1323750"/>
    <lineage>
        <taxon>Bacteria</taxon>
        <taxon>Pseudomonadati</taxon>
        <taxon>Pseudomonadota</taxon>
        <taxon>Alphaproteobacteria</taxon>
        <taxon>Rhodobacterales</taxon>
        <taxon>Paracoccaceae</taxon>
        <taxon>Lacimonas</taxon>
    </lineage>
</organism>
<dbReference type="EMBL" id="JBHUDD010000134">
    <property type="protein sequence ID" value="MFD1510618.1"/>
    <property type="molecule type" value="Genomic_DNA"/>
</dbReference>
<dbReference type="InterPro" id="IPR011051">
    <property type="entry name" value="RmlC_Cupin_sf"/>
</dbReference>
<reference evidence="3" key="1">
    <citation type="journal article" date="2019" name="Int. J. Syst. Evol. Microbiol.">
        <title>The Global Catalogue of Microorganisms (GCM) 10K type strain sequencing project: providing services to taxonomists for standard genome sequencing and annotation.</title>
        <authorList>
            <consortium name="The Broad Institute Genomics Platform"/>
            <consortium name="The Broad Institute Genome Sequencing Center for Infectious Disease"/>
            <person name="Wu L."/>
            <person name="Ma J."/>
        </authorList>
    </citation>
    <scope>NUCLEOTIDE SEQUENCE [LARGE SCALE GENOMIC DNA]</scope>
    <source>
        <strain evidence="3">CGMCC 1.12477</strain>
    </source>
</reference>
<proteinExistence type="predicted"/>
<dbReference type="PANTHER" id="PTHR33387">
    <property type="entry name" value="RMLC-LIKE JELLY ROLL FOLD PROTEIN"/>
    <property type="match status" value="1"/>
</dbReference>
<feature type="domain" description="DUF985" evidence="1">
    <location>
        <begin position="5"/>
        <end position="131"/>
    </location>
</feature>
<evidence type="ECO:0000259" key="1">
    <source>
        <dbReference type="Pfam" id="PF06172"/>
    </source>
</evidence>
<evidence type="ECO:0000313" key="2">
    <source>
        <dbReference type="EMBL" id="MFD1510618.1"/>
    </source>
</evidence>
<accession>A0ABW4EGV9</accession>
<dbReference type="InterPro" id="IPR039935">
    <property type="entry name" value="YML079W-like"/>
</dbReference>
<protein>
    <submittedName>
        <fullName evidence="2">Cupin domain-containing protein</fullName>
    </submittedName>
</protein>
<dbReference type="SUPFAM" id="SSF51182">
    <property type="entry name" value="RmlC-like cupins"/>
    <property type="match status" value="1"/>
</dbReference>
<dbReference type="Gene3D" id="2.60.120.10">
    <property type="entry name" value="Jelly Rolls"/>
    <property type="match status" value="1"/>
</dbReference>
<dbReference type="PANTHER" id="PTHR33387:SF3">
    <property type="entry name" value="DUF985 DOMAIN-CONTAINING PROTEIN"/>
    <property type="match status" value="1"/>
</dbReference>
<dbReference type="Pfam" id="PF06172">
    <property type="entry name" value="Cupin_5"/>
    <property type="match status" value="1"/>
</dbReference>
<gene>
    <name evidence="2" type="ORF">ACFTOW_14605</name>
</gene>
<evidence type="ECO:0000313" key="3">
    <source>
        <dbReference type="Proteomes" id="UP001597186"/>
    </source>
</evidence>
<dbReference type="RefSeq" id="WP_379916962.1">
    <property type="nucleotide sequence ID" value="NZ_JBHUDD010000134.1"/>
</dbReference>
<dbReference type="Proteomes" id="UP001597186">
    <property type="component" value="Unassembled WGS sequence"/>
</dbReference>
<dbReference type="InterPro" id="IPR014710">
    <property type="entry name" value="RmlC-like_jellyroll"/>
</dbReference>
<dbReference type="CDD" id="cd06121">
    <property type="entry name" value="cupin_YML079wp"/>
    <property type="match status" value="1"/>
</dbReference>
<comment type="caution">
    <text evidence="2">The sequence shown here is derived from an EMBL/GenBank/DDBJ whole genome shotgun (WGS) entry which is preliminary data.</text>
</comment>
<dbReference type="InterPro" id="IPR009327">
    <property type="entry name" value="Cupin_DUF985"/>
</dbReference>
<keyword evidence="3" id="KW-1185">Reference proteome</keyword>
<sequence length="138" mass="14953">MTADQIIAKLGLAPHPEGGHYRQTWVADGPGRPAGTCIYFLLKAGEHSHWHRVDATEIWHFHAGAPLILSLSETDTGPRQDLTLGPDLATGQQPQIIVPPHHWQAARSTGDWTLVGCTVSPGFTFDGFTLAPQGFDIP</sequence>